<dbReference type="InterPro" id="IPR012901">
    <property type="entry name" value="CARME"/>
</dbReference>
<dbReference type="RefSeq" id="XP_024401462.1">
    <property type="nucleotide sequence ID" value="XM_024545694.2"/>
</dbReference>
<feature type="region of interest" description="Disordered" evidence="6">
    <location>
        <begin position="133"/>
        <end position="155"/>
    </location>
</feature>
<dbReference type="STRING" id="3218.A0A2K1J402"/>
<keyword evidence="4" id="KW-0808">Transferase</keyword>
<dbReference type="Gramene" id="Pp3c17_14810V3.1">
    <property type="protein sequence ID" value="Pp3c17_14810V3.1"/>
    <property type="gene ID" value="Pp3c17_14810"/>
</dbReference>
<reference evidence="7 9" key="2">
    <citation type="journal article" date="2018" name="Plant J.">
        <title>The Physcomitrella patens chromosome-scale assembly reveals moss genome structure and evolution.</title>
        <authorList>
            <person name="Lang D."/>
            <person name="Ullrich K.K."/>
            <person name="Murat F."/>
            <person name="Fuchs J."/>
            <person name="Jenkins J."/>
            <person name="Haas F.B."/>
            <person name="Piednoel M."/>
            <person name="Gundlach H."/>
            <person name="Van Bel M."/>
            <person name="Meyberg R."/>
            <person name="Vives C."/>
            <person name="Morata J."/>
            <person name="Symeonidi A."/>
            <person name="Hiss M."/>
            <person name="Muchero W."/>
            <person name="Kamisugi Y."/>
            <person name="Saleh O."/>
            <person name="Blanc G."/>
            <person name="Decker E.L."/>
            <person name="van Gessel N."/>
            <person name="Grimwood J."/>
            <person name="Hayes R.D."/>
            <person name="Graham S.W."/>
            <person name="Gunter L.E."/>
            <person name="McDaniel S.F."/>
            <person name="Hoernstein S.N.W."/>
            <person name="Larsson A."/>
            <person name="Li F.W."/>
            <person name="Perroud P.F."/>
            <person name="Phillips J."/>
            <person name="Ranjan P."/>
            <person name="Rokshar D.S."/>
            <person name="Rothfels C.J."/>
            <person name="Schneider L."/>
            <person name="Shu S."/>
            <person name="Stevenson D.W."/>
            <person name="Thummler F."/>
            <person name="Tillich M."/>
            <person name="Villarreal Aguilar J.C."/>
            <person name="Widiez T."/>
            <person name="Wong G.K."/>
            <person name="Wymore A."/>
            <person name="Zhang Y."/>
            <person name="Zimmer A.D."/>
            <person name="Quatrano R.S."/>
            <person name="Mayer K.F.X."/>
            <person name="Goodstein D."/>
            <person name="Casacuberta J.M."/>
            <person name="Vandepoele K."/>
            <person name="Reski R."/>
            <person name="Cuming A.C."/>
            <person name="Tuskan G.A."/>
            <person name="Maumus F."/>
            <person name="Salse J."/>
            <person name="Schmutz J."/>
            <person name="Rensing S.A."/>
        </authorList>
    </citation>
    <scope>NUCLEOTIDE SEQUENCE [LARGE SCALE GENOMIC DNA]</scope>
    <source>
        <strain evidence="8 9">cv. Gransden 2004</strain>
    </source>
</reference>
<evidence type="ECO:0000313" key="9">
    <source>
        <dbReference type="Proteomes" id="UP000006727"/>
    </source>
</evidence>
<proteinExistence type="inferred from homology"/>
<dbReference type="Gene3D" id="3.40.50.150">
    <property type="entry name" value="Vaccinia Virus protein VP39"/>
    <property type="match status" value="1"/>
</dbReference>
<dbReference type="Gramene" id="Pp3c17_14810V3.2">
    <property type="protein sequence ID" value="Pp3c17_14810V3.2"/>
    <property type="gene ID" value="Pp3c17_14810"/>
</dbReference>
<organism evidence="7">
    <name type="scientific">Physcomitrium patens</name>
    <name type="common">Spreading-leaved earth moss</name>
    <name type="synonym">Physcomitrella patens</name>
    <dbReference type="NCBI Taxonomy" id="3218"/>
    <lineage>
        <taxon>Eukaryota</taxon>
        <taxon>Viridiplantae</taxon>
        <taxon>Streptophyta</taxon>
        <taxon>Embryophyta</taxon>
        <taxon>Bryophyta</taxon>
        <taxon>Bryophytina</taxon>
        <taxon>Bryopsida</taxon>
        <taxon>Funariidae</taxon>
        <taxon>Funariales</taxon>
        <taxon>Funariaceae</taxon>
        <taxon>Physcomitrium</taxon>
    </lineage>
</organism>
<reference evidence="7 9" key="1">
    <citation type="journal article" date="2008" name="Science">
        <title>The Physcomitrella genome reveals evolutionary insights into the conquest of land by plants.</title>
        <authorList>
            <person name="Rensing S."/>
            <person name="Lang D."/>
            <person name="Zimmer A."/>
            <person name="Terry A."/>
            <person name="Salamov A."/>
            <person name="Shapiro H."/>
            <person name="Nishiyama T."/>
            <person name="Perroud P.-F."/>
            <person name="Lindquist E."/>
            <person name="Kamisugi Y."/>
            <person name="Tanahashi T."/>
            <person name="Sakakibara K."/>
            <person name="Fujita T."/>
            <person name="Oishi K."/>
            <person name="Shin-I T."/>
            <person name="Kuroki Y."/>
            <person name="Toyoda A."/>
            <person name="Suzuki Y."/>
            <person name="Hashimoto A."/>
            <person name="Yamaguchi K."/>
            <person name="Sugano A."/>
            <person name="Kohara Y."/>
            <person name="Fujiyama A."/>
            <person name="Anterola A."/>
            <person name="Aoki S."/>
            <person name="Ashton N."/>
            <person name="Barbazuk W.B."/>
            <person name="Barker E."/>
            <person name="Bennetzen J."/>
            <person name="Bezanilla M."/>
            <person name="Blankenship R."/>
            <person name="Cho S.H."/>
            <person name="Dutcher S."/>
            <person name="Estelle M."/>
            <person name="Fawcett J.A."/>
            <person name="Gundlach H."/>
            <person name="Hanada K."/>
            <person name="Heyl A."/>
            <person name="Hicks K.A."/>
            <person name="Hugh J."/>
            <person name="Lohr M."/>
            <person name="Mayer K."/>
            <person name="Melkozernov A."/>
            <person name="Murata T."/>
            <person name="Nelson D."/>
            <person name="Pils B."/>
            <person name="Prigge M."/>
            <person name="Reiss B."/>
            <person name="Renner T."/>
            <person name="Rombauts S."/>
            <person name="Rushton P."/>
            <person name="Sanderfoot A."/>
            <person name="Schween G."/>
            <person name="Shiu S.-H."/>
            <person name="Stueber K."/>
            <person name="Theodoulou F.L."/>
            <person name="Tu H."/>
            <person name="Van de Peer Y."/>
            <person name="Verrier P.J."/>
            <person name="Waters E."/>
            <person name="Wood A."/>
            <person name="Yang L."/>
            <person name="Cove D."/>
            <person name="Cuming A."/>
            <person name="Hasebe M."/>
            <person name="Lucas S."/>
            <person name="Mishler D.B."/>
            <person name="Reski R."/>
            <person name="Grigoriev I."/>
            <person name="Quatrano R.S."/>
            <person name="Boore J.L."/>
        </authorList>
    </citation>
    <scope>NUCLEOTIDE SEQUENCE [LARGE SCALE GENOMIC DNA]</scope>
    <source>
        <strain evidence="8 9">cv. Gransden 2004</strain>
    </source>
</reference>
<evidence type="ECO:0000256" key="1">
    <source>
        <dbReference type="ARBA" id="ARBA00010086"/>
    </source>
</evidence>
<accession>A0A2K1J402</accession>
<feature type="compositionally biased region" description="Polar residues" evidence="6">
    <location>
        <begin position="133"/>
        <end position="152"/>
    </location>
</feature>
<dbReference type="FunCoup" id="A0A2K1J402">
    <property type="interactions" value="3794"/>
</dbReference>
<feature type="region of interest" description="Disordered" evidence="6">
    <location>
        <begin position="215"/>
        <end position="234"/>
    </location>
</feature>
<dbReference type="GeneID" id="112294818"/>
<dbReference type="PANTHER" id="PTHR12303:SF6">
    <property type="entry name" value="CARNOSINE N-METHYLTRANSFERASE"/>
    <property type="match status" value="1"/>
</dbReference>
<dbReference type="KEGG" id="ppp:112294818"/>
<dbReference type="SUPFAM" id="SSF53335">
    <property type="entry name" value="S-adenosyl-L-methionine-dependent methyltransferases"/>
    <property type="match status" value="1"/>
</dbReference>
<dbReference type="EC" id="2.1.1.22" evidence="2"/>
<dbReference type="EnsemblPlants" id="Pp3c17_14810V3.2">
    <property type="protein sequence ID" value="Pp3c17_14810V3.2"/>
    <property type="gene ID" value="Pp3c17_14810"/>
</dbReference>
<evidence type="ECO:0000256" key="6">
    <source>
        <dbReference type="SAM" id="MobiDB-lite"/>
    </source>
</evidence>
<dbReference type="AlphaFoldDB" id="A0A2K1J402"/>
<dbReference type="EnsemblPlants" id="Pp3c17_14810V3.1">
    <property type="protein sequence ID" value="Pp3c17_14810V3.1"/>
    <property type="gene ID" value="Pp3c17_14810"/>
</dbReference>
<dbReference type="EMBL" id="ABEU02000017">
    <property type="protein sequence ID" value="PNR36252.1"/>
    <property type="molecule type" value="Genomic_DNA"/>
</dbReference>
<evidence type="ECO:0000256" key="4">
    <source>
        <dbReference type="ARBA" id="ARBA00022679"/>
    </source>
</evidence>
<evidence type="ECO:0000256" key="5">
    <source>
        <dbReference type="ARBA" id="ARBA00022691"/>
    </source>
</evidence>
<evidence type="ECO:0000313" key="7">
    <source>
        <dbReference type="EMBL" id="PNR36252.1"/>
    </source>
</evidence>
<name>A0A2K1J402_PHYPA</name>
<dbReference type="OMA" id="CAPHEKY"/>
<reference evidence="8" key="3">
    <citation type="submission" date="2020-12" db="UniProtKB">
        <authorList>
            <consortium name="EnsemblPlants"/>
        </authorList>
    </citation>
    <scope>IDENTIFICATION</scope>
</reference>
<keyword evidence="5" id="KW-0949">S-adenosyl-L-methionine</keyword>
<dbReference type="Pfam" id="PF07942">
    <property type="entry name" value="CARME"/>
    <property type="match status" value="1"/>
</dbReference>
<dbReference type="GO" id="GO:0030735">
    <property type="term" value="F:carnosine N-methyltransferase activity"/>
    <property type="evidence" value="ECO:0007669"/>
    <property type="project" value="UniProtKB-EC"/>
</dbReference>
<comment type="similarity">
    <text evidence="1">Belongs to the carnosine N-methyltransferase family.</text>
</comment>
<dbReference type="Proteomes" id="UP000006727">
    <property type="component" value="Chromosome 17"/>
</dbReference>
<keyword evidence="9" id="KW-1185">Reference proteome</keyword>
<evidence type="ECO:0000256" key="2">
    <source>
        <dbReference type="ARBA" id="ARBA00012003"/>
    </source>
</evidence>
<dbReference type="GO" id="GO:0032259">
    <property type="term" value="P:methylation"/>
    <property type="evidence" value="ECO:0007669"/>
    <property type="project" value="UniProtKB-KW"/>
</dbReference>
<dbReference type="GO" id="GO:0008757">
    <property type="term" value="F:S-adenosylmethionine-dependent methyltransferase activity"/>
    <property type="evidence" value="ECO:0000318"/>
    <property type="project" value="GO_Central"/>
</dbReference>
<dbReference type="InterPro" id="IPR029063">
    <property type="entry name" value="SAM-dependent_MTases_sf"/>
</dbReference>
<dbReference type="OrthoDB" id="978at2759"/>
<dbReference type="SMART" id="SM01296">
    <property type="entry name" value="N2227"/>
    <property type="match status" value="1"/>
</dbReference>
<dbReference type="PANTHER" id="PTHR12303">
    <property type="entry name" value="CARNOSINE N-METHYLTRANSFERASE"/>
    <property type="match status" value="1"/>
</dbReference>
<gene>
    <name evidence="8" type="primary">LOC112294818</name>
    <name evidence="7" type="ORF">PHYPA_022103</name>
</gene>
<sequence>MEPPMGQPMSKLDEELEIQALRRVISAYINYPAAAEEDIRRWERSYMKLSPDHMTLLPHMPEKYENLRRCVKTNTYFIMNMLQAFDPPFEMDAGPGPDFDEALSGFQKSDKMMHSHEGFGCRGREDESTIEVQSFSSPSRDSAVTSANSNKRQAIEFSAKDPKTDLLTPELNAFGTRGPVRSCDDWTCTRSEALSKEHNAAAGANGNLSYDETDYESTFKENSENGHPSGSPKLFPQGRVPLDLSHPFFQLHVPSADVDKVRCIIRNIVRDWGEEGSLEREQCYQPILEELHRLFPNRKDLRHRPTCLVPGAGLGRLACEISRLGFIAQGNEFSYYMLICSSFILNQTDQPLEWALHPWMHSNCNSLSDNDQLRAVYIPDLHPGSAGITEGFSMCAGDFVEVYSHPSQAGAWDAVATCFFIDTAHNIVEYLEVIALCLKPGGIWINLGPLLYHFAESYSPEEEMSIELSLEDVKKVAARFGLVLKSERFIETTYTANRRSMMQNRYTAVFWTMVKEELPPNQKVSQANMPDAQQ</sequence>
<evidence type="ECO:0000256" key="3">
    <source>
        <dbReference type="ARBA" id="ARBA00022603"/>
    </source>
</evidence>
<dbReference type="PaxDb" id="3218-PP1S98_148V6.1"/>
<keyword evidence="3" id="KW-0489">Methyltransferase</keyword>
<protein>
    <recommendedName>
        <fullName evidence="2">carnosine N-methyltransferase</fullName>
        <ecNumber evidence="2">2.1.1.22</ecNumber>
    </recommendedName>
</protein>
<evidence type="ECO:0000313" key="8">
    <source>
        <dbReference type="EnsemblPlants" id="Pp3c17_14810V3.1"/>
    </source>
</evidence>